<feature type="transmembrane region" description="Helical" evidence="1">
    <location>
        <begin position="20"/>
        <end position="47"/>
    </location>
</feature>
<evidence type="ECO:0000256" key="1">
    <source>
        <dbReference type="SAM" id="Phobius"/>
    </source>
</evidence>
<dbReference type="InterPro" id="IPR015373">
    <property type="entry name" value="Interferon/interleukin_rcp_dom"/>
</dbReference>
<dbReference type="Gene3D" id="2.60.40.10">
    <property type="entry name" value="Immunoglobulins"/>
    <property type="match status" value="2"/>
</dbReference>
<dbReference type="InterPro" id="IPR036116">
    <property type="entry name" value="FN3_sf"/>
</dbReference>
<proteinExistence type="predicted"/>
<dbReference type="GeneID" id="110214784"/>
<keyword evidence="3" id="KW-1185">Reference proteome</keyword>
<dbReference type="CDD" id="cd00063">
    <property type="entry name" value="FN3"/>
    <property type="match status" value="1"/>
</dbReference>
<dbReference type="PANTHER" id="PTHR20859:SF46">
    <property type="entry name" value="INTERFERON GAMMA RECEPTOR 2"/>
    <property type="match status" value="1"/>
</dbReference>
<dbReference type="Pfam" id="PF09294">
    <property type="entry name" value="Interfer-bind"/>
    <property type="match status" value="1"/>
</dbReference>
<organism evidence="3 4">
    <name type="scientific">Phascolarctos cinereus</name>
    <name type="common">Koala</name>
    <dbReference type="NCBI Taxonomy" id="38626"/>
    <lineage>
        <taxon>Eukaryota</taxon>
        <taxon>Metazoa</taxon>
        <taxon>Chordata</taxon>
        <taxon>Craniata</taxon>
        <taxon>Vertebrata</taxon>
        <taxon>Euteleostomi</taxon>
        <taxon>Mammalia</taxon>
        <taxon>Metatheria</taxon>
        <taxon>Diprotodontia</taxon>
        <taxon>Phascolarctidae</taxon>
        <taxon>Phascolarctos</taxon>
    </lineage>
</organism>
<dbReference type="InterPro" id="IPR050650">
    <property type="entry name" value="Type-II_Cytokine-TF_Rcpt"/>
</dbReference>
<feature type="transmembrane region" description="Helical" evidence="1">
    <location>
        <begin position="265"/>
        <end position="286"/>
    </location>
</feature>
<dbReference type="Proteomes" id="UP000515140">
    <property type="component" value="Unplaced"/>
</dbReference>
<dbReference type="FunFam" id="2.60.40.10:FF:000957">
    <property type="entry name" value="Interferon gamma receptor 2"/>
    <property type="match status" value="1"/>
</dbReference>
<evidence type="ECO:0000259" key="2">
    <source>
        <dbReference type="PROSITE" id="PS50853"/>
    </source>
</evidence>
<reference evidence="4" key="1">
    <citation type="submission" date="2025-08" db="UniProtKB">
        <authorList>
            <consortium name="RefSeq"/>
        </authorList>
    </citation>
    <scope>IDENTIFICATION</scope>
    <source>
        <tissue evidence="4">Spleen</tissue>
    </source>
</reference>
<evidence type="ECO:0000313" key="4">
    <source>
        <dbReference type="RefSeq" id="XP_020851506.1"/>
    </source>
</evidence>
<keyword evidence="1" id="KW-0812">Transmembrane</keyword>
<dbReference type="SUPFAM" id="SSF49265">
    <property type="entry name" value="Fibronectin type III"/>
    <property type="match status" value="2"/>
</dbReference>
<dbReference type="GO" id="GO:0004896">
    <property type="term" value="F:cytokine receptor activity"/>
    <property type="evidence" value="ECO:0007669"/>
    <property type="project" value="TreeGrafter"/>
</dbReference>
<dbReference type="InterPro" id="IPR003961">
    <property type="entry name" value="FN3_dom"/>
</dbReference>
<dbReference type="FunCoup" id="A0A6P5L7E1">
    <property type="interactions" value="879"/>
</dbReference>
<dbReference type="InParanoid" id="A0A6P5L7E1"/>
<feature type="domain" description="Fibronectin type-III" evidence="2">
    <location>
        <begin position="162"/>
        <end position="257"/>
    </location>
</feature>
<dbReference type="PANTHER" id="PTHR20859">
    <property type="entry name" value="INTERFERON/INTERLEUKIN RECEPTOR"/>
    <property type="match status" value="1"/>
</dbReference>
<keyword evidence="4" id="KW-0675">Receptor</keyword>
<dbReference type="PROSITE" id="PS50853">
    <property type="entry name" value="FN3"/>
    <property type="match status" value="1"/>
</dbReference>
<accession>A0A6P5L7E1</accession>
<name>A0A6P5L7E1_PHACI</name>
<gene>
    <name evidence="4" type="primary">IFNGR2</name>
</gene>
<protein>
    <submittedName>
        <fullName evidence="4">Interferon gamma receptor 2</fullName>
    </submittedName>
</protein>
<dbReference type="Pfam" id="PF01108">
    <property type="entry name" value="Tissue_fac"/>
    <property type="match status" value="1"/>
</dbReference>
<keyword evidence="1" id="KW-0472">Membrane</keyword>
<dbReference type="AlphaFoldDB" id="A0A6P5L7E1"/>
<sequence>MQPRSCWAGPAAALRLLHIFFFFFFFFFFCCCCCCCCCCLSFSLALAESLMHLPAPHNLRIHLYNLEHVLSWDPVPINNLTNLSVLYSVEYKHLSTDWREVECVNCTKIAEPICNFTAARLPPCFRPHFNVSLRIKAERGKLVSDWALVPWFQLFRNATIGPPLDVLVTSLDGSLIISFKPPFKVTSAKFNYYIYYWEKEGKQKIKGPVISQPIQLNDLKVPSEYCLQVQAELIPDYLEIHRPGLLSNISCHETKAEASTKLQRTVIIILGIFALIVLVLSCYFLAQQFQGLIKHYFHSPPGIPSQIKEYLMDPNEPILEALDKNSSMEKDRWDSLSIITCTEENQAVFSSNLSDNTCTDNQPSTKIT</sequence>
<dbReference type="InterPro" id="IPR013783">
    <property type="entry name" value="Ig-like_fold"/>
</dbReference>
<dbReference type="RefSeq" id="XP_020851506.1">
    <property type="nucleotide sequence ID" value="XM_020995847.1"/>
</dbReference>
<dbReference type="CTD" id="3460"/>
<dbReference type="KEGG" id="pcw:110214784"/>
<evidence type="ECO:0000313" key="3">
    <source>
        <dbReference type="Proteomes" id="UP000515140"/>
    </source>
</evidence>
<keyword evidence="1" id="KW-1133">Transmembrane helix</keyword>
<dbReference type="GO" id="GO:0005886">
    <property type="term" value="C:plasma membrane"/>
    <property type="evidence" value="ECO:0007669"/>
    <property type="project" value="TreeGrafter"/>
</dbReference>